<evidence type="ECO:0000256" key="1">
    <source>
        <dbReference type="ARBA" id="ARBA00022837"/>
    </source>
</evidence>
<dbReference type="InterPro" id="IPR011992">
    <property type="entry name" value="EF-hand-dom_pair"/>
</dbReference>
<dbReference type="InterPro" id="IPR002048">
    <property type="entry name" value="EF_hand_dom"/>
</dbReference>
<dbReference type="InterPro" id="IPR018247">
    <property type="entry name" value="EF_Hand_1_Ca_BS"/>
</dbReference>
<dbReference type="PROSITE" id="PS50222">
    <property type="entry name" value="EF_HAND_2"/>
    <property type="match status" value="1"/>
</dbReference>
<feature type="region of interest" description="Disordered" evidence="2">
    <location>
        <begin position="37"/>
        <end position="57"/>
    </location>
</feature>
<proteinExistence type="predicted"/>
<dbReference type="PROSITE" id="PS00018">
    <property type="entry name" value="EF_HAND_1"/>
    <property type="match status" value="1"/>
</dbReference>
<feature type="domain" description="EF-hand" evidence="3">
    <location>
        <begin position="67"/>
        <end position="102"/>
    </location>
</feature>
<feature type="compositionally biased region" description="Basic residues" evidence="2">
    <location>
        <begin position="40"/>
        <end position="53"/>
    </location>
</feature>
<protein>
    <recommendedName>
        <fullName evidence="3">EF-hand domain-containing protein</fullName>
    </recommendedName>
</protein>
<sequence>MPPKSPKNEHTNLKPSLARAMHEVTQGQSSFLDVVETASARRRGASTKVRPRRKSTENMLSRLTDQETEALKWAAFDRADTNSDGLVEATEILDMYNAVGKQLTEMEIFELMETSRMAYEQLKHKEAAENGVPRINGHEAQLEHTPRDVMACKFEHFHAYPSLFPSEYLEQTLAEHLKNAKPEIPAKPSIKKGKSIKKKDKAQGSMFTYVHKDHKPLRHAVVVGIDRYSDKRLAPNSHCVVDAVALGQKLECLGYSVELIVNDMDNGRQPTKKTILDTLACASDRDSDSLLVYFAGYWMNAPLLLPGKRQDLLSHFALCYDTGIGQFTPDTVLTIEEIRKAASSATGEYETVIVIDGLQPGYMHTARGEGFSIISYASHEVITHSLMKFRSLLSHYLIKGLNGAAEHPGHEEGVITIGSLHRYLGVKMSKHTYGGTPQIPDDADQMVLSDIVLHSHYSETHPRQYLIEQSCKFLAECGFSEKVAFEDFESTFMEVLQAHDPNGSHKALRVKAYPCKVVEFLLPCSIDDVTCPTMQLKLKQEIEKMADENPWVQMRSDGGEGRRGGSTLKWTCTVATGLDHASPGVMLTIATGSTESVGKLRAKYMSKRLSEWMGYPILWMRQRVRFECTGTEYDRLKLDCMGRVGAWLPARQVAKTPSPEPTRPRRRSIIPESVSPPPQPSGPPGIHLYNVAAVQDTEWKPKTLPLRKFNLLTEPQFANLCDGMPMLIQFCGKKEPPEATISNAQLLAHNALRELYSEGHFNNKIRFFQYEMDHVVYPKYVVSRLSRYFPCRGEDEIIIVYHKFDRAFTLGIDPKATRISATKLRSFCAAFLEGTAERLHDGTCKALRPKGLPKEHEGVLVIGCNNFDRLVFSPAHDVLVLYHNANANLHQQDRLTAAVQSFARLGDILSKHQEEDQDIPQLLIVSDDNNERFFFPEHHLDATVSIPKPRPPSAPILGPTARRTMQVERPSSPSAEDQAKIPAFTIRLFPANEAAKKTGCDYWTEVFEKGVQQCKTFFGSAHSPVNVSDFIEKNTDWAPKVIMRVEMGQTIKLASEAPPEEALPSIFKGL</sequence>
<dbReference type="InterPro" id="IPR011600">
    <property type="entry name" value="Pept_C14_caspase"/>
</dbReference>
<accession>A0A7S1HX29</accession>
<evidence type="ECO:0000256" key="2">
    <source>
        <dbReference type="SAM" id="MobiDB-lite"/>
    </source>
</evidence>
<dbReference type="Gene3D" id="3.40.50.1460">
    <property type="match status" value="1"/>
</dbReference>
<dbReference type="InterPro" id="IPR029030">
    <property type="entry name" value="Caspase-like_dom_sf"/>
</dbReference>
<gene>
    <name evidence="4" type="ORF">EGYM00392_LOCUS5071</name>
</gene>
<dbReference type="GO" id="GO:0005509">
    <property type="term" value="F:calcium ion binding"/>
    <property type="evidence" value="ECO:0007669"/>
    <property type="project" value="InterPro"/>
</dbReference>
<feature type="compositionally biased region" description="Pro residues" evidence="2">
    <location>
        <begin position="674"/>
        <end position="683"/>
    </location>
</feature>
<dbReference type="SUPFAM" id="SSF47473">
    <property type="entry name" value="EF-hand"/>
    <property type="match status" value="1"/>
</dbReference>
<dbReference type="Pfam" id="PF00656">
    <property type="entry name" value="Peptidase_C14"/>
    <property type="match status" value="1"/>
</dbReference>
<dbReference type="GO" id="GO:0006508">
    <property type="term" value="P:proteolysis"/>
    <property type="evidence" value="ECO:0007669"/>
    <property type="project" value="InterPro"/>
</dbReference>
<dbReference type="GO" id="GO:0004197">
    <property type="term" value="F:cysteine-type endopeptidase activity"/>
    <property type="evidence" value="ECO:0007669"/>
    <property type="project" value="InterPro"/>
</dbReference>
<name>A0A7S1HX29_9EUGL</name>
<evidence type="ECO:0000313" key="4">
    <source>
        <dbReference type="EMBL" id="CAD8994021.1"/>
    </source>
</evidence>
<evidence type="ECO:0000259" key="3">
    <source>
        <dbReference type="PROSITE" id="PS50222"/>
    </source>
</evidence>
<organism evidence="4">
    <name type="scientific">Eutreptiella gymnastica</name>
    <dbReference type="NCBI Taxonomy" id="73025"/>
    <lineage>
        <taxon>Eukaryota</taxon>
        <taxon>Discoba</taxon>
        <taxon>Euglenozoa</taxon>
        <taxon>Euglenida</taxon>
        <taxon>Spirocuta</taxon>
        <taxon>Euglenophyceae</taxon>
        <taxon>Eutreptiales</taxon>
        <taxon>Eutreptiaceae</taxon>
        <taxon>Eutreptiella</taxon>
    </lineage>
</organism>
<dbReference type="AlphaFoldDB" id="A0A7S1HX29"/>
<keyword evidence="1" id="KW-0106">Calcium</keyword>
<dbReference type="Gene3D" id="1.10.238.10">
    <property type="entry name" value="EF-hand"/>
    <property type="match status" value="1"/>
</dbReference>
<dbReference type="SUPFAM" id="SSF52129">
    <property type="entry name" value="Caspase-like"/>
    <property type="match status" value="1"/>
</dbReference>
<reference evidence="4" key="1">
    <citation type="submission" date="2021-01" db="EMBL/GenBank/DDBJ databases">
        <authorList>
            <person name="Corre E."/>
            <person name="Pelletier E."/>
            <person name="Niang G."/>
            <person name="Scheremetjew M."/>
            <person name="Finn R."/>
            <person name="Kale V."/>
            <person name="Holt S."/>
            <person name="Cochrane G."/>
            <person name="Meng A."/>
            <person name="Brown T."/>
            <person name="Cohen L."/>
        </authorList>
    </citation>
    <scope>NUCLEOTIDE SEQUENCE</scope>
    <source>
        <strain evidence="4">NIES-381</strain>
    </source>
</reference>
<dbReference type="EMBL" id="HBGA01013162">
    <property type="protein sequence ID" value="CAD8994021.1"/>
    <property type="molecule type" value="Transcribed_RNA"/>
</dbReference>
<feature type="region of interest" description="Disordered" evidence="2">
    <location>
        <begin position="653"/>
        <end position="683"/>
    </location>
</feature>